<evidence type="ECO:0000256" key="1">
    <source>
        <dbReference type="ARBA" id="ARBA00022448"/>
    </source>
</evidence>
<dbReference type="GO" id="GO:0005886">
    <property type="term" value="C:plasma membrane"/>
    <property type="evidence" value="ECO:0007669"/>
    <property type="project" value="TreeGrafter"/>
</dbReference>
<dbReference type="OrthoDB" id="9805514at2"/>
<gene>
    <name evidence="6" type="ORF">SAMN05444365_10681</name>
</gene>
<evidence type="ECO:0000313" key="6">
    <source>
        <dbReference type="EMBL" id="SDZ15951.1"/>
    </source>
</evidence>
<dbReference type="PANTHER" id="PTHR45772:SF4">
    <property type="entry name" value="ABC TRANSPORTER ATP-BINDING PROTEIN"/>
    <property type="match status" value="1"/>
</dbReference>
<dbReference type="RefSeq" id="WP_091558477.1">
    <property type="nucleotide sequence ID" value="NZ_FNPH01000006.1"/>
</dbReference>
<dbReference type="SUPFAM" id="SSF52540">
    <property type="entry name" value="P-loop containing nucleoside triphosphate hydrolases"/>
    <property type="match status" value="1"/>
</dbReference>
<keyword evidence="7" id="KW-1185">Reference proteome</keyword>
<organism evidence="6 7">
    <name type="scientific">Micromonospora pattaloongensis</name>
    <dbReference type="NCBI Taxonomy" id="405436"/>
    <lineage>
        <taxon>Bacteria</taxon>
        <taxon>Bacillati</taxon>
        <taxon>Actinomycetota</taxon>
        <taxon>Actinomycetes</taxon>
        <taxon>Micromonosporales</taxon>
        <taxon>Micromonosporaceae</taxon>
        <taxon>Micromonospora</taxon>
    </lineage>
</organism>
<keyword evidence="2" id="KW-0547">Nucleotide-binding</keyword>
<feature type="region of interest" description="Disordered" evidence="4">
    <location>
        <begin position="267"/>
        <end position="304"/>
    </location>
</feature>
<dbReference type="AlphaFoldDB" id="A0A1H3QSB0"/>
<keyword evidence="1" id="KW-0813">Transport</keyword>
<dbReference type="PANTHER" id="PTHR45772">
    <property type="entry name" value="CONSERVED COMPONENT OF ABC TRANSPORTER FOR NATURAL AMINO ACIDS-RELATED"/>
    <property type="match status" value="1"/>
</dbReference>
<evidence type="ECO:0000259" key="5">
    <source>
        <dbReference type="PROSITE" id="PS50893"/>
    </source>
</evidence>
<evidence type="ECO:0000256" key="4">
    <source>
        <dbReference type="SAM" id="MobiDB-lite"/>
    </source>
</evidence>
<name>A0A1H3QSB0_9ACTN</name>
<dbReference type="InterPro" id="IPR027417">
    <property type="entry name" value="P-loop_NTPase"/>
</dbReference>
<dbReference type="GO" id="GO:0016887">
    <property type="term" value="F:ATP hydrolysis activity"/>
    <property type="evidence" value="ECO:0007669"/>
    <property type="project" value="InterPro"/>
</dbReference>
<feature type="domain" description="ABC transporter" evidence="5">
    <location>
        <begin position="14"/>
        <end position="263"/>
    </location>
</feature>
<dbReference type="EMBL" id="FNPH01000006">
    <property type="protein sequence ID" value="SDZ15951.1"/>
    <property type="molecule type" value="Genomic_DNA"/>
</dbReference>
<evidence type="ECO:0000256" key="3">
    <source>
        <dbReference type="ARBA" id="ARBA00022840"/>
    </source>
</evidence>
<dbReference type="InterPro" id="IPR032823">
    <property type="entry name" value="BCA_ABC_TP_C"/>
</dbReference>
<dbReference type="STRING" id="405436.SAMN05444365_10681"/>
<evidence type="ECO:0000313" key="7">
    <source>
        <dbReference type="Proteomes" id="UP000242415"/>
    </source>
</evidence>
<evidence type="ECO:0000256" key="2">
    <source>
        <dbReference type="ARBA" id="ARBA00022741"/>
    </source>
</evidence>
<dbReference type="Gene3D" id="3.40.50.300">
    <property type="entry name" value="P-loop containing nucleotide triphosphate hydrolases"/>
    <property type="match status" value="1"/>
</dbReference>
<feature type="compositionally biased region" description="Low complexity" evidence="4">
    <location>
        <begin position="271"/>
        <end position="304"/>
    </location>
</feature>
<proteinExistence type="predicted"/>
<dbReference type="FunFam" id="3.40.50.300:FF:000421">
    <property type="entry name" value="Branched-chain amino acid ABC transporter ATP-binding protein"/>
    <property type="match status" value="1"/>
</dbReference>
<dbReference type="SMART" id="SM00382">
    <property type="entry name" value="AAA"/>
    <property type="match status" value="1"/>
</dbReference>
<dbReference type="Pfam" id="PF00005">
    <property type="entry name" value="ABC_tran"/>
    <property type="match status" value="1"/>
</dbReference>
<sequence>MSPPEDAPTDGTALSLDHVGVRFGGLVALDDVSLRVPPGRIVGVIGPNGAGKTTLFNVVCGFVPPTSGTLTLDGRPFRPRPHRLTRLGIARTLQGVGLFPGLSVLENVMAGATHTARAGFAAALFGLPRSDRDERRLRERAREVLAELGVDRHAHASPATLPYAVRKRVALARALIARPRLLLLDEPAGGLSAEDIDELARLITTLPTRTGAACSVMLVEHHMDLVMSVCDHIVVLDFGKVIAAGTPAQVRDDPRVTEAYLGAEVIAGETAGPAPGAPDAGPGADDGAPDASGGAPDADGAVRR</sequence>
<dbReference type="PROSITE" id="PS50893">
    <property type="entry name" value="ABC_TRANSPORTER_2"/>
    <property type="match status" value="1"/>
</dbReference>
<dbReference type="GO" id="GO:0005524">
    <property type="term" value="F:ATP binding"/>
    <property type="evidence" value="ECO:0007669"/>
    <property type="project" value="UniProtKB-KW"/>
</dbReference>
<dbReference type="Pfam" id="PF12399">
    <property type="entry name" value="BCA_ABC_TP_C"/>
    <property type="match status" value="1"/>
</dbReference>
<accession>A0A1H3QSB0</accession>
<dbReference type="InterPro" id="IPR051120">
    <property type="entry name" value="ABC_AA/LPS_Transport"/>
</dbReference>
<keyword evidence="3 6" id="KW-0067">ATP-binding</keyword>
<reference evidence="7" key="1">
    <citation type="submission" date="2016-10" db="EMBL/GenBank/DDBJ databases">
        <authorList>
            <person name="Varghese N."/>
            <person name="Submissions S."/>
        </authorList>
    </citation>
    <scope>NUCLEOTIDE SEQUENCE [LARGE SCALE GENOMIC DNA]</scope>
    <source>
        <strain evidence="7">DSM 45245</strain>
    </source>
</reference>
<dbReference type="CDD" id="cd03219">
    <property type="entry name" value="ABC_Mj1267_LivG_branched"/>
    <property type="match status" value="1"/>
</dbReference>
<protein>
    <submittedName>
        <fullName evidence="6">Amino acid/amide ABC transporter ATP-binding protein 1, HAAT family</fullName>
    </submittedName>
</protein>
<dbReference type="Proteomes" id="UP000242415">
    <property type="component" value="Unassembled WGS sequence"/>
</dbReference>
<dbReference type="InterPro" id="IPR003593">
    <property type="entry name" value="AAA+_ATPase"/>
</dbReference>
<dbReference type="InterPro" id="IPR003439">
    <property type="entry name" value="ABC_transporter-like_ATP-bd"/>
</dbReference>